<dbReference type="InterPro" id="IPR036188">
    <property type="entry name" value="FAD/NAD-bd_sf"/>
</dbReference>
<name>A0A964WSH1_9HYPH</name>
<reference evidence="6" key="1">
    <citation type="submission" date="2019-03" db="EMBL/GenBank/DDBJ databases">
        <title>Afifella sp. nov., isolated from activated sludge.</title>
        <authorList>
            <person name="Li Q."/>
            <person name="Liu Y."/>
        </authorList>
    </citation>
    <scope>NUCLEOTIDE SEQUENCE</scope>
    <source>
        <strain evidence="6">L72</strain>
    </source>
</reference>
<evidence type="ECO:0000259" key="5">
    <source>
        <dbReference type="Pfam" id="PF00890"/>
    </source>
</evidence>
<dbReference type="GO" id="GO:0016491">
    <property type="term" value="F:oxidoreductase activity"/>
    <property type="evidence" value="ECO:0007669"/>
    <property type="project" value="UniProtKB-KW"/>
</dbReference>
<keyword evidence="4" id="KW-0560">Oxidoreductase</keyword>
<evidence type="ECO:0000256" key="2">
    <source>
        <dbReference type="ARBA" id="ARBA00022630"/>
    </source>
</evidence>
<sequence>MSDYDVIVVGAGNAALCAALSAAENGSSVLVLEKAPEDERGGNSYFTAGGFRFAHDGLEDVQRDVLVDLSETERNQIILPSHSRQFFYDQLMEVTQYQSDEDLAWVLIDRSRPTMGWLRSHGIRFVPMYGRQSYLVEGKHHFYGGVNIEAVGGGAGLVEAEIARAQVLGVEIRYATAAIELLQKDDRTVTGVRVRGRDGYSEISAKAVILACGGFESNPEMRVRYLGPGWDLCRVRGTRHNMGEGIQMALAIGARPYGNWSSCHACEWDISAPPYGDRWVLDNFQKHSYPLGIMVNINGERFLDEGEDYRNLTYAKFGREIMKQPRRTAIQIFDQKTVGMLRDEYRIKQVTKVEADTIAGLAEALEVDPVTLERTVKAFNAACGSETFNPAVLDGKSAHGIVPPKSNWALPLDKPPFVAFTTTTGITFTFGGLQINTKGEVQDMTDQSIPGLYAAGELVGGLFYENYPGGTGLMSGSVFGKLAGESAAAWAKKSDPERVEAA</sequence>
<keyword evidence="2" id="KW-0285">Flavoprotein</keyword>
<dbReference type="Proteomes" id="UP000773614">
    <property type="component" value="Unassembled WGS sequence"/>
</dbReference>
<keyword evidence="3" id="KW-0274">FAD</keyword>
<dbReference type="PANTHER" id="PTHR43400:SF7">
    <property type="entry name" value="FAD-DEPENDENT OXIDOREDUCTASE 2 FAD BINDING DOMAIN-CONTAINING PROTEIN"/>
    <property type="match status" value="1"/>
</dbReference>
<evidence type="ECO:0000313" key="6">
    <source>
        <dbReference type="EMBL" id="MYZ46866.1"/>
    </source>
</evidence>
<gene>
    <name evidence="6" type="ORF">E4O86_03945</name>
</gene>
<dbReference type="SUPFAM" id="SSF51905">
    <property type="entry name" value="FAD/NAD(P)-binding domain"/>
    <property type="match status" value="1"/>
</dbReference>
<feature type="domain" description="FAD-dependent oxidoreductase 2 FAD-binding" evidence="5">
    <location>
        <begin position="5"/>
        <end position="470"/>
    </location>
</feature>
<evidence type="ECO:0000256" key="4">
    <source>
        <dbReference type="ARBA" id="ARBA00023002"/>
    </source>
</evidence>
<dbReference type="RefSeq" id="WP_161139212.1">
    <property type="nucleotide sequence ID" value="NZ_SPKJ01000007.1"/>
</dbReference>
<dbReference type="Gene3D" id="3.90.700.10">
    <property type="entry name" value="Succinate dehydrogenase/fumarate reductase flavoprotein, catalytic domain"/>
    <property type="match status" value="1"/>
</dbReference>
<dbReference type="Gene3D" id="3.50.50.60">
    <property type="entry name" value="FAD/NAD(P)-binding domain"/>
    <property type="match status" value="1"/>
</dbReference>
<dbReference type="NCBIfam" id="NF006130">
    <property type="entry name" value="PRK08274.1"/>
    <property type="match status" value="1"/>
</dbReference>
<dbReference type="InterPro" id="IPR050315">
    <property type="entry name" value="FAD-oxidoreductase_2"/>
</dbReference>
<keyword evidence="7" id="KW-1185">Reference proteome</keyword>
<dbReference type="Pfam" id="PF00890">
    <property type="entry name" value="FAD_binding_2"/>
    <property type="match status" value="1"/>
</dbReference>
<comment type="caution">
    <text evidence="6">The sequence shown here is derived from an EMBL/GenBank/DDBJ whole genome shotgun (WGS) entry which is preliminary data.</text>
</comment>
<dbReference type="InterPro" id="IPR027477">
    <property type="entry name" value="Succ_DH/fumarate_Rdtase_cat_sf"/>
</dbReference>
<evidence type="ECO:0000256" key="1">
    <source>
        <dbReference type="ARBA" id="ARBA00001974"/>
    </source>
</evidence>
<evidence type="ECO:0000313" key="7">
    <source>
        <dbReference type="Proteomes" id="UP000773614"/>
    </source>
</evidence>
<dbReference type="SUPFAM" id="SSF56425">
    <property type="entry name" value="Succinate dehydrogenase/fumarate reductase flavoprotein, catalytic domain"/>
    <property type="match status" value="1"/>
</dbReference>
<accession>A0A964WSH1</accession>
<dbReference type="EMBL" id="SPKJ01000007">
    <property type="protein sequence ID" value="MYZ46866.1"/>
    <property type="molecule type" value="Genomic_DNA"/>
</dbReference>
<proteinExistence type="predicted"/>
<protein>
    <submittedName>
        <fullName evidence="6">FAD-dependent oxidoreductase</fullName>
    </submittedName>
</protein>
<comment type="cofactor">
    <cofactor evidence="1">
        <name>FAD</name>
        <dbReference type="ChEBI" id="CHEBI:57692"/>
    </cofactor>
</comment>
<evidence type="ECO:0000256" key="3">
    <source>
        <dbReference type="ARBA" id="ARBA00022827"/>
    </source>
</evidence>
<dbReference type="InterPro" id="IPR003953">
    <property type="entry name" value="FAD-dep_OxRdtase_2_FAD-bd"/>
</dbReference>
<dbReference type="PANTHER" id="PTHR43400">
    <property type="entry name" value="FUMARATE REDUCTASE"/>
    <property type="match status" value="1"/>
</dbReference>
<dbReference type="AlphaFoldDB" id="A0A964WSH1"/>
<organism evidence="6 7">
    <name type="scientific">Propylenella binzhouense</name>
    <dbReference type="NCBI Taxonomy" id="2555902"/>
    <lineage>
        <taxon>Bacteria</taxon>
        <taxon>Pseudomonadati</taxon>
        <taxon>Pseudomonadota</taxon>
        <taxon>Alphaproteobacteria</taxon>
        <taxon>Hyphomicrobiales</taxon>
        <taxon>Propylenellaceae</taxon>
        <taxon>Propylenella</taxon>
    </lineage>
</organism>
<dbReference type="OrthoDB" id="3178130at2"/>